<dbReference type="GO" id="GO:0004674">
    <property type="term" value="F:protein serine/threonine kinase activity"/>
    <property type="evidence" value="ECO:0007669"/>
    <property type="project" value="UniProtKB-EC"/>
</dbReference>
<comment type="catalytic activity">
    <reaction evidence="2">
        <text>L-threonyl-[protein] + ATP = O-phospho-L-threonyl-[protein] + ADP + H(+)</text>
        <dbReference type="Rhea" id="RHEA:46608"/>
        <dbReference type="Rhea" id="RHEA-COMP:11060"/>
        <dbReference type="Rhea" id="RHEA-COMP:11605"/>
        <dbReference type="ChEBI" id="CHEBI:15378"/>
        <dbReference type="ChEBI" id="CHEBI:30013"/>
        <dbReference type="ChEBI" id="CHEBI:30616"/>
        <dbReference type="ChEBI" id="CHEBI:61977"/>
        <dbReference type="ChEBI" id="CHEBI:456216"/>
        <dbReference type="EC" id="2.7.11.1"/>
    </reaction>
</comment>
<reference evidence="6" key="1">
    <citation type="journal article" date="2023" name="Mol. Phylogenet. Evol.">
        <title>Genome-scale phylogeny and comparative genomics of the fungal order Sordariales.</title>
        <authorList>
            <person name="Hensen N."/>
            <person name="Bonometti L."/>
            <person name="Westerberg I."/>
            <person name="Brannstrom I.O."/>
            <person name="Guillou S."/>
            <person name="Cros-Aarteil S."/>
            <person name="Calhoun S."/>
            <person name="Haridas S."/>
            <person name="Kuo A."/>
            <person name="Mondo S."/>
            <person name="Pangilinan J."/>
            <person name="Riley R."/>
            <person name="LaButti K."/>
            <person name="Andreopoulos B."/>
            <person name="Lipzen A."/>
            <person name="Chen C."/>
            <person name="Yan M."/>
            <person name="Daum C."/>
            <person name="Ng V."/>
            <person name="Clum A."/>
            <person name="Steindorff A."/>
            <person name="Ohm R.A."/>
            <person name="Martin F."/>
            <person name="Silar P."/>
            <person name="Natvig D.O."/>
            <person name="Lalanne C."/>
            <person name="Gautier V."/>
            <person name="Ament-Velasquez S.L."/>
            <person name="Kruys A."/>
            <person name="Hutchinson M.I."/>
            <person name="Powell A.J."/>
            <person name="Barry K."/>
            <person name="Miller A.N."/>
            <person name="Grigoriev I.V."/>
            <person name="Debuchy R."/>
            <person name="Gladieux P."/>
            <person name="Hiltunen Thoren M."/>
            <person name="Johannesson H."/>
        </authorList>
    </citation>
    <scope>NUCLEOTIDE SEQUENCE</scope>
    <source>
        <strain evidence="6">CBS 958.72</strain>
    </source>
</reference>
<evidence type="ECO:0000256" key="4">
    <source>
        <dbReference type="SAM" id="MobiDB-lite"/>
    </source>
</evidence>
<dbReference type="Pfam" id="PF01636">
    <property type="entry name" value="APH"/>
    <property type="match status" value="1"/>
</dbReference>
<dbReference type="CDD" id="cd05120">
    <property type="entry name" value="APH_ChoK_like"/>
    <property type="match status" value="1"/>
</dbReference>
<feature type="region of interest" description="Disordered" evidence="4">
    <location>
        <begin position="1"/>
        <end position="45"/>
    </location>
</feature>
<reference evidence="6" key="2">
    <citation type="submission" date="2023-06" db="EMBL/GenBank/DDBJ databases">
        <authorList>
            <consortium name="Lawrence Berkeley National Laboratory"/>
            <person name="Haridas S."/>
            <person name="Hensen N."/>
            <person name="Bonometti L."/>
            <person name="Westerberg I."/>
            <person name="Brannstrom I.O."/>
            <person name="Guillou S."/>
            <person name="Cros-Aarteil S."/>
            <person name="Calhoun S."/>
            <person name="Kuo A."/>
            <person name="Mondo S."/>
            <person name="Pangilinan J."/>
            <person name="Riley R."/>
            <person name="Labutti K."/>
            <person name="Andreopoulos B."/>
            <person name="Lipzen A."/>
            <person name="Chen C."/>
            <person name="Yanf M."/>
            <person name="Daum C."/>
            <person name="Ng V."/>
            <person name="Clum A."/>
            <person name="Steindorff A."/>
            <person name="Ohm R."/>
            <person name="Martin F."/>
            <person name="Silar P."/>
            <person name="Natvig D."/>
            <person name="Lalanne C."/>
            <person name="Gautier V."/>
            <person name="Ament-Velasquez S.L."/>
            <person name="Kruys A."/>
            <person name="Hutchinson M.I."/>
            <person name="Powell A.J."/>
            <person name="Barry K."/>
            <person name="Miller A.N."/>
            <person name="Grigoriev I.V."/>
            <person name="Debuchy R."/>
            <person name="Gladieux P."/>
            <person name="Thoren M.H."/>
            <person name="Johannesson H."/>
        </authorList>
    </citation>
    <scope>NUCLEOTIDE SEQUENCE</scope>
    <source>
        <strain evidence="6">CBS 958.72</strain>
    </source>
</reference>
<protein>
    <recommendedName>
        <fullName evidence="1">non-specific serine/threonine protein kinase</fullName>
        <ecNumber evidence="1">2.7.11.1</ecNumber>
    </recommendedName>
</protein>
<evidence type="ECO:0000259" key="5">
    <source>
        <dbReference type="Pfam" id="PF01636"/>
    </source>
</evidence>
<dbReference type="EC" id="2.7.11.1" evidence="1"/>
<dbReference type="AlphaFoldDB" id="A0AAE0NCR5"/>
<name>A0AAE0NCR5_9PEZI</name>
<keyword evidence="7" id="KW-1185">Reference proteome</keyword>
<gene>
    <name evidence="6" type="ORF">B0T24DRAFT_716362</name>
</gene>
<comment type="catalytic activity">
    <reaction evidence="3">
        <text>L-seryl-[protein] + ATP = O-phospho-L-seryl-[protein] + ADP + H(+)</text>
        <dbReference type="Rhea" id="RHEA:17989"/>
        <dbReference type="Rhea" id="RHEA-COMP:9863"/>
        <dbReference type="Rhea" id="RHEA-COMP:11604"/>
        <dbReference type="ChEBI" id="CHEBI:15378"/>
        <dbReference type="ChEBI" id="CHEBI:29999"/>
        <dbReference type="ChEBI" id="CHEBI:30616"/>
        <dbReference type="ChEBI" id="CHEBI:83421"/>
        <dbReference type="ChEBI" id="CHEBI:456216"/>
        <dbReference type="EC" id="2.7.11.1"/>
    </reaction>
</comment>
<dbReference type="PANTHER" id="PTHR21310">
    <property type="entry name" value="AMINOGLYCOSIDE PHOSPHOTRANSFERASE-RELATED-RELATED"/>
    <property type="match status" value="1"/>
</dbReference>
<dbReference type="InterPro" id="IPR011009">
    <property type="entry name" value="Kinase-like_dom_sf"/>
</dbReference>
<dbReference type="Gene3D" id="3.90.1200.10">
    <property type="match status" value="1"/>
</dbReference>
<organism evidence="6 7">
    <name type="scientific">Lasiosphaeria ovina</name>
    <dbReference type="NCBI Taxonomy" id="92902"/>
    <lineage>
        <taxon>Eukaryota</taxon>
        <taxon>Fungi</taxon>
        <taxon>Dikarya</taxon>
        <taxon>Ascomycota</taxon>
        <taxon>Pezizomycotina</taxon>
        <taxon>Sordariomycetes</taxon>
        <taxon>Sordariomycetidae</taxon>
        <taxon>Sordariales</taxon>
        <taxon>Lasiosphaeriaceae</taxon>
        <taxon>Lasiosphaeria</taxon>
    </lineage>
</organism>
<dbReference type="InterPro" id="IPR002575">
    <property type="entry name" value="Aminoglycoside_PTrfase"/>
</dbReference>
<dbReference type="PANTHER" id="PTHR21310:SF15">
    <property type="entry name" value="AMINOGLYCOSIDE PHOSPHOTRANSFERASE DOMAIN-CONTAINING PROTEIN"/>
    <property type="match status" value="1"/>
</dbReference>
<dbReference type="InterPro" id="IPR008266">
    <property type="entry name" value="Tyr_kinase_AS"/>
</dbReference>
<dbReference type="EMBL" id="JAULSN010000002">
    <property type="protein sequence ID" value="KAK3378630.1"/>
    <property type="molecule type" value="Genomic_DNA"/>
</dbReference>
<feature type="domain" description="Aminoglycoside phosphotransferase" evidence="5">
    <location>
        <begin position="52"/>
        <end position="221"/>
    </location>
</feature>
<dbReference type="SUPFAM" id="SSF56112">
    <property type="entry name" value="Protein kinase-like (PK-like)"/>
    <property type="match status" value="1"/>
</dbReference>
<evidence type="ECO:0000256" key="2">
    <source>
        <dbReference type="ARBA" id="ARBA00047899"/>
    </source>
</evidence>
<evidence type="ECO:0000256" key="1">
    <source>
        <dbReference type="ARBA" id="ARBA00012513"/>
    </source>
</evidence>
<evidence type="ECO:0000313" key="6">
    <source>
        <dbReference type="EMBL" id="KAK3378630.1"/>
    </source>
</evidence>
<dbReference type="Proteomes" id="UP001287356">
    <property type="component" value="Unassembled WGS sequence"/>
</dbReference>
<proteinExistence type="predicted"/>
<evidence type="ECO:0000256" key="3">
    <source>
        <dbReference type="ARBA" id="ARBA00048679"/>
    </source>
</evidence>
<sequence length="221" mass="24312">MRKREDISSLKANTSQDGGHAYPAMTIPPPPDFERRDPPDQTGDTNLVFRDVVRKYGHGHRVTRNEEAALHLAKEHTSMPVPAVHTAGYHLKNGIKHGSTIMDLVDGCLLKDLWDTFDDARKERIRLDIWAICGADGSPSIDVLLKNLNQPPTPIQSDEALRARINGRYLHSNGGSCREDLAAVLSRPAVSVFTHGDLAPRNIMVDAAGRITGVIDWENAG</sequence>
<dbReference type="InterPro" id="IPR051678">
    <property type="entry name" value="AGP_Transferase"/>
</dbReference>
<evidence type="ECO:0000313" key="7">
    <source>
        <dbReference type="Proteomes" id="UP001287356"/>
    </source>
</evidence>
<dbReference type="PROSITE" id="PS00109">
    <property type="entry name" value="PROTEIN_KINASE_TYR"/>
    <property type="match status" value="1"/>
</dbReference>
<accession>A0AAE0NCR5</accession>
<comment type="caution">
    <text evidence="6">The sequence shown here is derived from an EMBL/GenBank/DDBJ whole genome shotgun (WGS) entry which is preliminary data.</text>
</comment>